<sequence length="128" mass="15325">MSNYNNGYRSGHSNYLNGRFKIGNRGVDHYNLNNVSFEFKETFAKDIKKVSFRIPKKQLEESLFVVFSVHNREFYVVRSSEFLMKYFFRNRCKKCYPTVNIVKDLSFYETNNLDDLEEFIDKLDVNDV</sequence>
<dbReference type="AlphaFoldDB" id="A0A0F9LTY5"/>
<comment type="caution">
    <text evidence="1">The sequence shown here is derived from an EMBL/GenBank/DDBJ whole genome shotgun (WGS) entry which is preliminary data.</text>
</comment>
<evidence type="ECO:0000313" key="1">
    <source>
        <dbReference type="EMBL" id="KKM96848.1"/>
    </source>
</evidence>
<proteinExistence type="predicted"/>
<organism evidence="1">
    <name type="scientific">marine sediment metagenome</name>
    <dbReference type="NCBI Taxonomy" id="412755"/>
    <lineage>
        <taxon>unclassified sequences</taxon>
        <taxon>metagenomes</taxon>
        <taxon>ecological metagenomes</taxon>
    </lineage>
</organism>
<accession>A0A0F9LTY5</accession>
<name>A0A0F9LTY5_9ZZZZ</name>
<protein>
    <submittedName>
        <fullName evidence="1">Uncharacterized protein</fullName>
    </submittedName>
</protein>
<gene>
    <name evidence="1" type="ORF">LCGC14_1173890</name>
</gene>
<reference evidence="1" key="1">
    <citation type="journal article" date="2015" name="Nature">
        <title>Complex archaea that bridge the gap between prokaryotes and eukaryotes.</title>
        <authorList>
            <person name="Spang A."/>
            <person name="Saw J.H."/>
            <person name="Jorgensen S.L."/>
            <person name="Zaremba-Niedzwiedzka K."/>
            <person name="Martijn J."/>
            <person name="Lind A.E."/>
            <person name="van Eijk R."/>
            <person name="Schleper C."/>
            <person name="Guy L."/>
            <person name="Ettema T.J."/>
        </authorList>
    </citation>
    <scope>NUCLEOTIDE SEQUENCE</scope>
</reference>
<dbReference type="EMBL" id="LAZR01005826">
    <property type="protein sequence ID" value="KKM96848.1"/>
    <property type="molecule type" value="Genomic_DNA"/>
</dbReference>